<dbReference type="InterPro" id="IPR009057">
    <property type="entry name" value="Homeodomain-like_sf"/>
</dbReference>
<dbReference type="PANTHER" id="PTHR43280">
    <property type="entry name" value="ARAC-FAMILY TRANSCRIPTIONAL REGULATOR"/>
    <property type="match status" value="1"/>
</dbReference>
<dbReference type="InterPro" id="IPR018060">
    <property type="entry name" value="HTH_AraC"/>
</dbReference>
<dbReference type="HOGENOM" id="CLU_073843_0_0_10"/>
<gene>
    <name evidence="5" type="ordered locus">Solca_2187</name>
</gene>
<keyword evidence="2 5" id="KW-0238">DNA-binding</keyword>
<proteinExistence type="predicted"/>
<dbReference type="PANTHER" id="PTHR43280:SF2">
    <property type="entry name" value="HTH-TYPE TRANSCRIPTIONAL REGULATOR EXSA"/>
    <property type="match status" value="1"/>
</dbReference>
<dbReference type="EMBL" id="CP003349">
    <property type="protein sequence ID" value="AFD07237.1"/>
    <property type="molecule type" value="Genomic_DNA"/>
</dbReference>
<evidence type="ECO:0000313" key="5">
    <source>
        <dbReference type="EMBL" id="AFD07237.1"/>
    </source>
</evidence>
<keyword evidence="3" id="KW-0804">Transcription</keyword>
<dbReference type="InterPro" id="IPR054015">
    <property type="entry name" value="ExsA-like_N"/>
</dbReference>
<evidence type="ECO:0000313" key="6">
    <source>
        <dbReference type="Proteomes" id="UP000007590"/>
    </source>
</evidence>
<dbReference type="Gene3D" id="1.10.10.60">
    <property type="entry name" value="Homeodomain-like"/>
    <property type="match status" value="1"/>
</dbReference>
<accession>H8KR31</accession>
<dbReference type="AlphaFoldDB" id="H8KR31"/>
<evidence type="ECO:0000259" key="4">
    <source>
        <dbReference type="PROSITE" id="PS01124"/>
    </source>
</evidence>
<dbReference type="Pfam" id="PF22200">
    <property type="entry name" value="ExsA_N"/>
    <property type="match status" value="1"/>
</dbReference>
<keyword evidence="1" id="KW-0805">Transcription regulation</keyword>
<dbReference type="eggNOG" id="COG2207">
    <property type="taxonomic scope" value="Bacteria"/>
</dbReference>
<dbReference type="Proteomes" id="UP000007590">
    <property type="component" value="Chromosome"/>
</dbReference>
<evidence type="ECO:0000256" key="2">
    <source>
        <dbReference type="ARBA" id="ARBA00023125"/>
    </source>
</evidence>
<evidence type="ECO:0000256" key="1">
    <source>
        <dbReference type="ARBA" id="ARBA00023015"/>
    </source>
</evidence>
<evidence type="ECO:0000256" key="3">
    <source>
        <dbReference type="ARBA" id="ARBA00023163"/>
    </source>
</evidence>
<feature type="domain" description="HTH araC/xylS-type" evidence="4">
    <location>
        <begin position="226"/>
        <end position="324"/>
    </location>
</feature>
<dbReference type="KEGG" id="scn:Solca_2187"/>
<name>H8KR31_SOLCM</name>
<dbReference type="PROSITE" id="PS01124">
    <property type="entry name" value="HTH_ARAC_FAMILY_2"/>
    <property type="match status" value="1"/>
</dbReference>
<sequence>MYATQRLSFLIIKILDLKAKQRPLINSKFNIVNKLNSLSIKFVKNYFCIVHLIFSHMEYQAKYITEDIKLSCYQDKFFKSDIMFEHHMLIWFISGETKIVQAEGTYLFQKGDIFLIPRNQLATIINYPKDGLPHQTVVMHLTTEWLRNFYDKITFRPIVAGEQKIRHYNNHPLLQSCLSSLIPYFDMKELPADIANLKITEAVSILRSIDSSIDNILTNFEEPGKIDLAGYMEKNFMFNMPLEKFGYLTGRSLTTFKRDFKRTFDTTPQKWLTQKRLELAHYQFVEKRKKPTDVCYEVGFENLSHFSFAFKKHFGYAPTELLAAKS</sequence>
<reference evidence="5" key="1">
    <citation type="submission" date="2012-02" db="EMBL/GenBank/DDBJ databases">
        <title>The complete genome of Solitalea canadensis DSM 3403.</title>
        <authorList>
            <consortium name="US DOE Joint Genome Institute (JGI-PGF)"/>
            <person name="Lucas S."/>
            <person name="Copeland A."/>
            <person name="Lapidus A."/>
            <person name="Glavina del Rio T."/>
            <person name="Dalin E."/>
            <person name="Tice H."/>
            <person name="Bruce D."/>
            <person name="Goodwin L."/>
            <person name="Pitluck S."/>
            <person name="Peters L."/>
            <person name="Ovchinnikova G."/>
            <person name="Lu M."/>
            <person name="Kyrpides N."/>
            <person name="Mavromatis K."/>
            <person name="Ivanova N."/>
            <person name="Brettin T."/>
            <person name="Detter J.C."/>
            <person name="Han C."/>
            <person name="Larimer F."/>
            <person name="Land M."/>
            <person name="Hauser L."/>
            <person name="Markowitz V."/>
            <person name="Cheng J.-F."/>
            <person name="Hugenholtz P."/>
            <person name="Woyke T."/>
            <person name="Wu D."/>
            <person name="Spring S."/>
            <person name="Schroeder M."/>
            <person name="Kopitz M."/>
            <person name="Brambilla E."/>
            <person name="Klenk H.-P."/>
            <person name="Eisen J.A."/>
        </authorList>
    </citation>
    <scope>NUCLEOTIDE SEQUENCE</scope>
    <source>
        <strain evidence="5">DSM 3403</strain>
    </source>
</reference>
<dbReference type="Pfam" id="PF12833">
    <property type="entry name" value="HTH_18"/>
    <property type="match status" value="1"/>
</dbReference>
<dbReference type="InterPro" id="IPR037923">
    <property type="entry name" value="HTH-like"/>
</dbReference>
<dbReference type="SUPFAM" id="SSF51215">
    <property type="entry name" value="Regulatory protein AraC"/>
    <property type="match status" value="1"/>
</dbReference>
<protein>
    <submittedName>
        <fullName evidence="5">DNA-binding domain-containing protein, AraC-type</fullName>
    </submittedName>
</protein>
<organism evidence="5 6">
    <name type="scientific">Solitalea canadensis (strain ATCC 29591 / DSM 3403 / JCM 21819 / LMG 8368 / NBRC 15130 / NCIMB 12057 / USAM 9D)</name>
    <name type="common">Flexibacter canadensis</name>
    <dbReference type="NCBI Taxonomy" id="929556"/>
    <lineage>
        <taxon>Bacteria</taxon>
        <taxon>Pseudomonadati</taxon>
        <taxon>Bacteroidota</taxon>
        <taxon>Sphingobacteriia</taxon>
        <taxon>Sphingobacteriales</taxon>
        <taxon>Sphingobacteriaceae</taxon>
        <taxon>Solitalea</taxon>
    </lineage>
</organism>
<dbReference type="STRING" id="929556.Solca_2187"/>
<dbReference type="GO" id="GO:0043565">
    <property type="term" value="F:sequence-specific DNA binding"/>
    <property type="evidence" value="ECO:0007669"/>
    <property type="project" value="InterPro"/>
</dbReference>
<keyword evidence="6" id="KW-1185">Reference proteome</keyword>
<dbReference type="GO" id="GO:0003700">
    <property type="term" value="F:DNA-binding transcription factor activity"/>
    <property type="evidence" value="ECO:0007669"/>
    <property type="project" value="InterPro"/>
</dbReference>
<dbReference type="SMART" id="SM00342">
    <property type="entry name" value="HTH_ARAC"/>
    <property type="match status" value="1"/>
</dbReference>
<dbReference type="SUPFAM" id="SSF46689">
    <property type="entry name" value="Homeodomain-like"/>
    <property type="match status" value="1"/>
</dbReference>